<keyword evidence="1" id="KW-0472">Membrane</keyword>
<feature type="transmembrane region" description="Helical" evidence="1">
    <location>
        <begin position="205"/>
        <end position="224"/>
    </location>
</feature>
<keyword evidence="1" id="KW-0812">Transmembrane</keyword>
<dbReference type="Pfam" id="PF02517">
    <property type="entry name" value="Rce1-like"/>
    <property type="match status" value="1"/>
</dbReference>
<keyword evidence="4" id="KW-1185">Reference proteome</keyword>
<evidence type="ECO:0000259" key="2">
    <source>
        <dbReference type="Pfam" id="PF02517"/>
    </source>
</evidence>
<dbReference type="PANTHER" id="PTHR36435:SF1">
    <property type="entry name" value="CAAX AMINO TERMINAL PROTEASE FAMILY PROTEIN"/>
    <property type="match status" value="1"/>
</dbReference>
<dbReference type="EMBL" id="CP014796">
    <property type="protein sequence ID" value="APX22833.1"/>
    <property type="molecule type" value="Genomic_DNA"/>
</dbReference>
<sequence length="295" mass="31332">MSYRPFSRMTETARRTELWRLVLGIVMVGLVSFGLQQALIGLAALALSDAAYWALISQLRVADAPLGMLLLLVSLGGLGVGTVVTARVLHKRSGASLFGPLPLALSQALRCTVAVAGLYLVIALLPPWPLAGQLVPALGFGRWLLLLPLTLLALVIQVGSEELFFRGYLQSQIGARLRHPAAWLILPSALFALGHWSPAMHGDNALLVTVWAFAFGLAAADLTARSGTLGPAFALHLVNNVVAVALVSPQGDMSGLALYHLPFGTGDEAEMRALMPLDLMGILVGWLVARLALRV</sequence>
<dbReference type="RefSeq" id="WP_076623048.1">
    <property type="nucleotide sequence ID" value="NZ_FOLR01000004.1"/>
</dbReference>
<name>A0A1U7D402_9RHOB</name>
<feature type="transmembrane region" description="Helical" evidence="1">
    <location>
        <begin position="66"/>
        <end position="89"/>
    </location>
</feature>
<dbReference type="STRING" id="1229727.Ga0080559_TMP2037"/>
<feature type="transmembrane region" description="Helical" evidence="1">
    <location>
        <begin position="181"/>
        <end position="199"/>
    </location>
</feature>
<dbReference type="InterPro" id="IPR003675">
    <property type="entry name" value="Rce1/LyrA-like_dom"/>
</dbReference>
<organism evidence="3 4">
    <name type="scientific">Salipiger profundus</name>
    <dbReference type="NCBI Taxonomy" id="1229727"/>
    <lineage>
        <taxon>Bacteria</taxon>
        <taxon>Pseudomonadati</taxon>
        <taxon>Pseudomonadota</taxon>
        <taxon>Alphaproteobacteria</taxon>
        <taxon>Rhodobacterales</taxon>
        <taxon>Roseobacteraceae</taxon>
        <taxon>Salipiger</taxon>
    </lineage>
</organism>
<accession>A0A1U7D402</accession>
<feature type="transmembrane region" description="Helical" evidence="1">
    <location>
        <begin position="109"/>
        <end position="128"/>
    </location>
</feature>
<reference evidence="3 4" key="1">
    <citation type="submission" date="2016-03" db="EMBL/GenBank/DDBJ databases">
        <title>Deep-sea bacteria in the southern Pacific.</title>
        <authorList>
            <person name="Tang K."/>
        </authorList>
    </citation>
    <scope>NUCLEOTIDE SEQUENCE [LARGE SCALE GENOMIC DNA]</scope>
    <source>
        <strain evidence="3 4">JLT2016</strain>
    </source>
</reference>
<dbReference type="PANTHER" id="PTHR36435">
    <property type="entry name" value="SLR1288 PROTEIN"/>
    <property type="match status" value="1"/>
</dbReference>
<dbReference type="Proteomes" id="UP000186559">
    <property type="component" value="Chromosome"/>
</dbReference>
<feature type="transmembrane region" description="Helical" evidence="1">
    <location>
        <begin position="140"/>
        <end position="160"/>
    </location>
</feature>
<feature type="transmembrane region" description="Helical" evidence="1">
    <location>
        <begin position="21"/>
        <end position="46"/>
    </location>
</feature>
<dbReference type="KEGG" id="tpro:Ga0080559_TMP2037"/>
<dbReference type="OrthoDB" id="7171777at2"/>
<evidence type="ECO:0000256" key="1">
    <source>
        <dbReference type="SAM" id="Phobius"/>
    </source>
</evidence>
<evidence type="ECO:0000313" key="3">
    <source>
        <dbReference type="EMBL" id="APX22833.1"/>
    </source>
</evidence>
<feature type="transmembrane region" description="Helical" evidence="1">
    <location>
        <begin position="231"/>
        <end position="251"/>
    </location>
</feature>
<keyword evidence="1" id="KW-1133">Transmembrane helix</keyword>
<dbReference type="GO" id="GO:0080120">
    <property type="term" value="P:CAAX-box protein maturation"/>
    <property type="evidence" value="ECO:0007669"/>
    <property type="project" value="UniProtKB-ARBA"/>
</dbReference>
<gene>
    <name evidence="3" type="ORF">Ga0080559_TMP2037</name>
</gene>
<proteinExistence type="predicted"/>
<dbReference type="AlphaFoldDB" id="A0A1U7D402"/>
<feature type="transmembrane region" description="Helical" evidence="1">
    <location>
        <begin position="271"/>
        <end position="293"/>
    </location>
</feature>
<feature type="domain" description="CAAX prenyl protease 2/Lysostaphin resistance protein A-like" evidence="2">
    <location>
        <begin position="145"/>
        <end position="242"/>
    </location>
</feature>
<protein>
    <recommendedName>
        <fullName evidence="2">CAAX prenyl protease 2/Lysostaphin resistance protein A-like domain-containing protein</fullName>
    </recommendedName>
</protein>
<evidence type="ECO:0000313" key="4">
    <source>
        <dbReference type="Proteomes" id="UP000186559"/>
    </source>
</evidence>
<dbReference type="GO" id="GO:0004175">
    <property type="term" value="F:endopeptidase activity"/>
    <property type="evidence" value="ECO:0007669"/>
    <property type="project" value="UniProtKB-ARBA"/>
</dbReference>
<dbReference type="InterPro" id="IPR052710">
    <property type="entry name" value="CAAX_protease"/>
</dbReference>